<dbReference type="EMBL" id="FQZK01000001">
    <property type="protein sequence ID" value="SHI56987.1"/>
    <property type="molecule type" value="Genomic_DNA"/>
</dbReference>
<accession>A0A1M6C7H0</accession>
<protein>
    <submittedName>
        <fullName evidence="4">Uncharacterized conserved protein YjbJ, UPF0337 family</fullName>
    </submittedName>
</protein>
<organism evidence="4 5">
    <name type="scientific">Nocardiopsis flavescens</name>
    <dbReference type="NCBI Taxonomy" id="758803"/>
    <lineage>
        <taxon>Bacteria</taxon>
        <taxon>Bacillati</taxon>
        <taxon>Actinomycetota</taxon>
        <taxon>Actinomycetes</taxon>
        <taxon>Streptosporangiales</taxon>
        <taxon>Nocardiopsidaceae</taxon>
        <taxon>Nocardiopsis</taxon>
    </lineage>
</organism>
<name>A0A1M6C7H0_9ACTN</name>
<dbReference type="SUPFAM" id="SSF69047">
    <property type="entry name" value="Hypothetical protein YjbJ"/>
    <property type="match status" value="1"/>
</dbReference>
<dbReference type="Proteomes" id="UP000184452">
    <property type="component" value="Unassembled WGS sequence"/>
</dbReference>
<dbReference type="AlphaFoldDB" id="A0A1M6C7H0"/>
<keyword evidence="5" id="KW-1185">Reference proteome</keyword>
<dbReference type="STRING" id="758803.SAMN05421803_101611"/>
<dbReference type="Gene3D" id="1.10.1470.10">
    <property type="entry name" value="YjbJ"/>
    <property type="match status" value="1"/>
</dbReference>
<dbReference type="InterPro" id="IPR036629">
    <property type="entry name" value="YjbJ_sf"/>
</dbReference>
<feature type="domain" description="CsbD-like" evidence="3">
    <location>
        <begin position="27"/>
        <end position="77"/>
    </location>
</feature>
<dbReference type="InterPro" id="IPR008462">
    <property type="entry name" value="CsbD"/>
</dbReference>
<reference evidence="4 5" key="1">
    <citation type="submission" date="2016-11" db="EMBL/GenBank/DDBJ databases">
        <authorList>
            <person name="Jaros S."/>
            <person name="Januszkiewicz K."/>
            <person name="Wedrychowicz H."/>
        </authorList>
    </citation>
    <scope>NUCLEOTIDE SEQUENCE [LARGE SCALE GENOMIC DNA]</scope>
    <source>
        <strain evidence="4 5">CGMCC 4.5723</strain>
    </source>
</reference>
<feature type="region of interest" description="Disordered" evidence="2">
    <location>
        <begin position="1"/>
        <end position="26"/>
    </location>
</feature>
<evidence type="ECO:0000256" key="2">
    <source>
        <dbReference type="SAM" id="MobiDB-lite"/>
    </source>
</evidence>
<feature type="compositionally biased region" description="Basic and acidic residues" evidence="2">
    <location>
        <begin position="1"/>
        <end position="11"/>
    </location>
</feature>
<evidence type="ECO:0000313" key="4">
    <source>
        <dbReference type="EMBL" id="SHI56987.1"/>
    </source>
</evidence>
<feature type="compositionally biased region" description="Basic and acidic residues" evidence="2">
    <location>
        <begin position="68"/>
        <end position="84"/>
    </location>
</feature>
<evidence type="ECO:0000256" key="1">
    <source>
        <dbReference type="ARBA" id="ARBA00009129"/>
    </source>
</evidence>
<proteinExistence type="inferred from homology"/>
<dbReference type="Pfam" id="PF05532">
    <property type="entry name" value="CsbD"/>
    <property type="match status" value="1"/>
</dbReference>
<evidence type="ECO:0000313" key="5">
    <source>
        <dbReference type="Proteomes" id="UP000184452"/>
    </source>
</evidence>
<comment type="similarity">
    <text evidence="1">Belongs to the UPF0337 (CsbD) family.</text>
</comment>
<sequence length="84" mass="9322">MDGLRSDKKNPTDANECEGEFTMTEDNKARNKFDEAKGKAKEGLGKATGNEQWQAEGKIEQNTSKLKQAGEKVKDAFTSDDKRP</sequence>
<gene>
    <name evidence="4" type="ORF">SAMN05421803_101611</name>
</gene>
<evidence type="ECO:0000259" key="3">
    <source>
        <dbReference type="Pfam" id="PF05532"/>
    </source>
</evidence>
<feature type="region of interest" description="Disordered" evidence="2">
    <location>
        <begin position="39"/>
        <end position="84"/>
    </location>
</feature>